<keyword evidence="1" id="KW-0812">Transmembrane</keyword>
<evidence type="ECO:0000256" key="1">
    <source>
        <dbReference type="SAM" id="Phobius"/>
    </source>
</evidence>
<sequence>MASKYFIKLRFATLRLLCLAYLSSIVLYAEAISLKPSPSWVIFRLTISSIAFVYHLASAFGPTYSLPRVLDLVLTLTELASTVYREILVLY</sequence>
<feature type="transmembrane region" description="Helical" evidence="1">
    <location>
        <begin position="41"/>
        <end position="60"/>
    </location>
</feature>
<dbReference type="EMBL" id="MU157867">
    <property type="protein sequence ID" value="KAF9526809.1"/>
    <property type="molecule type" value="Genomic_DNA"/>
</dbReference>
<dbReference type="Proteomes" id="UP000807306">
    <property type="component" value="Unassembled WGS sequence"/>
</dbReference>
<accession>A0A9P6EDI0</accession>
<protein>
    <submittedName>
        <fullName evidence="2">Uncharacterized protein</fullName>
    </submittedName>
</protein>
<evidence type="ECO:0000313" key="3">
    <source>
        <dbReference type="Proteomes" id="UP000807306"/>
    </source>
</evidence>
<keyword evidence="1" id="KW-1133">Transmembrane helix</keyword>
<organism evidence="2 3">
    <name type="scientific">Crepidotus variabilis</name>
    <dbReference type="NCBI Taxonomy" id="179855"/>
    <lineage>
        <taxon>Eukaryota</taxon>
        <taxon>Fungi</taxon>
        <taxon>Dikarya</taxon>
        <taxon>Basidiomycota</taxon>
        <taxon>Agaricomycotina</taxon>
        <taxon>Agaricomycetes</taxon>
        <taxon>Agaricomycetidae</taxon>
        <taxon>Agaricales</taxon>
        <taxon>Agaricineae</taxon>
        <taxon>Crepidotaceae</taxon>
        <taxon>Crepidotus</taxon>
    </lineage>
</organism>
<reference evidence="2" key="1">
    <citation type="submission" date="2020-11" db="EMBL/GenBank/DDBJ databases">
        <authorList>
            <consortium name="DOE Joint Genome Institute"/>
            <person name="Ahrendt S."/>
            <person name="Riley R."/>
            <person name="Andreopoulos W."/>
            <person name="Labutti K."/>
            <person name="Pangilinan J."/>
            <person name="Ruiz-Duenas F.J."/>
            <person name="Barrasa J.M."/>
            <person name="Sanchez-Garcia M."/>
            <person name="Camarero S."/>
            <person name="Miyauchi S."/>
            <person name="Serrano A."/>
            <person name="Linde D."/>
            <person name="Babiker R."/>
            <person name="Drula E."/>
            <person name="Ayuso-Fernandez I."/>
            <person name="Pacheco R."/>
            <person name="Padilla G."/>
            <person name="Ferreira P."/>
            <person name="Barriuso J."/>
            <person name="Kellner H."/>
            <person name="Castanera R."/>
            <person name="Alfaro M."/>
            <person name="Ramirez L."/>
            <person name="Pisabarro A.G."/>
            <person name="Kuo A."/>
            <person name="Tritt A."/>
            <person name="Lipzen A."/>
            <person name="He G."/>
            <person name="Yan M."/>
            <person name="Ng V."/>
            <person name="Cullen D."/>
            <person name="Martin F."/>
            <person name="Rosso M.-N."/>
            <person name="Henrissat B."/>
            <person name="Hibbett D."/>
            <person name="Martinez A.T."/>
            <person name="Grigoriev I.V."/>
        </authorList>
    </citation>
    <scope>NUCLEOTIDE SEQUENCE</scope>
    <source>
        <strain evidence="2">CBS 506.95</strain>
    </source>
</reference>
<name>A0A9P6EDI0_9AGAR</name>
<evidence type="ECO:0000313" key="2">
    <source>
        <dbReference type="EMBL" id="KAF9526809.1"/>
    </source>
</evidence>
<gene>
    <name evidence="2" type="ORF">CPB83DRAFT_447846</name>
</gene>
<dbReference type="AlphaFoldDB" id="A0A9P6EDI0"/>
<keyword evidence="3" id="KW-1185">Reference proteome</keyword>
<comment type="caution">
    <text evidence="2">The sequence shown here is derived from an EMBL/GenBank/DDBJ whole genome shotgun (WGS) entry which is preliminary data.</text>
</comment>
<proteinExistence type="predicted"/>
<keyword evidence="1" id="KW-0472">Membrane</keyword>